<evidence type="ECO:0000313" key="2">
    <source>
        <dbReference type="Proteomes" id="UP001652504"/>
    </source>
</evidence>
<protein>
    <recommendedName>
        <fullName evidence="3">Ribbon-helix-helix protein CopG domain-containing protein</fullName>
    </recommendedName>
</protein>
<dbReference type="RefSeq" id="WP_263713022.1">
    <property type="nucleotide sequence ID" value="NZ_JAOWKX010000007.1"/>
</dbReference>
<evidence type="ECO:0000313" key="1">
    <source>
        <dbReference type="EMBL" id="MCV2885734.1"/>
    </source>
</evidence>
<keyword evidence="2" id="KW-1185">Reference proteome</keyword>
<accession>A0ABT3AAN2</accession>
<gene>
    <name evidence="1" type="ORF">OE749_13630</name>
</gene>
<dbReference type="Proteomes" id="UP001652504">
    <property type="component" value="Unassembled WGS sequence"/>
</dbReference>
<evidence type="ECO:0008006" key="3">
    <source>
        <dbReference type="Google" id="ProtNLM"/>
    </source>
</evidence>
<proteinExistence type="predicted"/>
<comment type="caution">
    <text evidence="1">The sequence shown here is derived from an EMBL/GenBank/DDBJ whole genome shotgun (WGS) entry which is preliminary data.</text>
</comment>
<organism evidence="1 2">
    <name type="scientific">Fluctibacter corallii</name>
    <dbReference type="NCBI Taxonomy" id="2984329"/>
    <lineage>
        <taxon>Bacteria</taxon>
        <taxon>Pseudomonadati</taxon>
        <taxon>Pseudomonadota</taxon>
        <taxon>Gammaproteobacteria</taxon>
        <taxon>Alteromonadales</taxon>
        <taxon>Alteromonadaceae</taxon>
        <taxon>Fluctibacter</taxon>
    </lineage>
</organism>
<dbReference type="EMBL" id="JAOWKX010000007">
    <property type="protein sequence ID" value="MCV2885734.1"/>
    <property type="molecule type" value="Genomic_DNA"/>
</dbReference>
<reference evidence="1 2" key="1">
    <citation type="submission" date="2022-10" db="EMBL/GenBank/DDBJ databases">
        <title>Aestuariibacter sp. AA17 isolated from Montipora capitata coral fragment.</title>
        <authorList>
            <person name="Emsley S.A."/>
            <person name="Pfannmuller K.M."/>
            <person name="Loughran R.M."/>
            <person name="Shlafstein M."/>
            <person name="Papke E."/>
            <person name="Saw J.H."/>
            <person name="Ushijima B."/>
            <person name="Videau P."/>
        </authorList>
    </citation>
    <scope>NUCLEOTIDE SEQUENCE [LARGE SCALE GENOMIC DNA]</scope>
    <source>
        <strain evidence="1 2">AA17</strain>
    </source>
</reference>
<name>A0ABT3AAN2_9ALTE</name>
<sequence length="71" mass="8020">MSAPSKKPLTLRLTTHLVDEIQEAASTQGITTQEFIRRAIGTELYLMKEHANGSRVLIQTKDNEVKEIVLR</sequence>